<proteinExistence type="predicted"/>
<evidence type="ECO:0000256" key="1">
    <source>
        <dbReference type="SAM" id="MobiDB-lite"/>
    </source>
</evidence>
<protein>
    <submittedName>
        <fullName evidence="2">Uncharacterized protein</fullName>
    </submittedName>
</protein>
<comment type="caution">
    <text evidence="2">The sequence shown here is derived from an EMBL/GenBank/DDBJ whole genome shotgun (WGS) entry which is preliminary data.</text>
</comment>
<reference evidence="2 3" key="1">
    <citation type="submission" date="2018-02" db="EMBL/GenBank/DDBJ databases">
        <title>Comparative genomes isolates from brazilian mangrove.</title>
        <authorList>
            <person name="Araujo J.E."/>
            <person name="Taketani R.G."/>
            <person name="Silva M.C.P."/>
            <person name="Loureco M.V."/>
            <person name="Andreote F.D."/>
        </authorList>
    </citation>
    <scope>NUCLEOTIDE SEQUENCE [LARGE SCALE GENOMIC DNA]</scope>
    <source>
        <strain evidence="2 3">Hex-1 MGV</strain>
    </source>
</reference>
<dbReference type="EMBL" id="PUHY01000012">
    <property type="protein sequence ID" value="PQO32863.1"/>
    <property type="molecule type" value="Genomic_DNA"/>
</dbReference>
<evidence type="ECO:0000313" key="2">
    <source>
        <dbReference type="EMBL" id="PQO32863.1"/>
    </source>
</evidence>
<accession>A0A2S8FL24</accession>
<name>A0A2S8FL24_9BACT</name>
<dbReference type="AlphaFoldDB" id="A0A2S8FL24"/>
<sequence length="126" mass="13788">MPSIAMTFTPVTSCKAVVRISGHFPNLVELGAAKISLKLSCEGMPEHKLKNLQNDSIFIAAQLEMGMKSTAQSRRTERLSRFKLTDKQPCESAAKYSQLETGERDDTRKATKSIASGRNIVGCPTV</sequence>
<organism evidence="2 3">
    <name type="scientific">Blastopirellula marina</name>
    <dbReference type="NCBI Taxonomy" id="124"/>
    <lineage>
        <taxon>Bacteria</taxon>
        <taxon>Pseudomonadati</taxon>
        <taxon>Planctomycetota</taxon>
        <taxon>Planctomycetia</taxon>
        <taxon>Pirellulales</taxon>
        <taxon>Pirellulaceae</taxon>
        <taxon>Blastopirellula</taxon>
    </lineage>
</organism>
<gene>
    <name evidence="2" type="ORF">C5Y83_22030</name>
</gene>
<feature type="region of interest" description="Disordered" evidence="1">
    <location>
        <begin position="93"/>
        <end position="112"/>
    </location>
</feature>
<evidence type="ECO:0000313" key="3">
    <source>
        <dbReference type="Proteomes" id="UP000238322"/>
    </source>
</evidence>
<dbReference type="Proteomes" id="UP000238322">
    <property type="component" value="Unassembled WGS sequence"/>
</dbReference>